<dbReference type="Proteomes" id="UP000515121">
    <property type="component" value="Unplaced"/>
</dbReference>
<evidence type="ECO:0000313" key="1">
    <source>
        <dbReference type="Proteomes" id="UP000515121"/>
    </source>
</evidence>
<dbReference type="RefSeq" id="XP_022719789.1">
    <property type="nucleotide sequence ID" value="XM_022864054.1"/>
</dbReference>
<keyword evidence="1" id="KW-1185">Reference proteome</keyword>
<evidence type="ECO:0000313" key="2">
    <source>
        <dbReference type="RefSeq" id="XP_022719789.1"/>
    </source>
</evidence>
<sequence length="116" mass="12346">MNTVIDRSPIPTKFHRPPFSHGMVGFFKNSPELRDPILKAAGSTFEIFSSDAPLATASRCVFGGQGELSDVDLVTNFGGCGLMAFSGLGLFAGLVSRELGLFVWDLVHGGVRSLSL</sequence>
<organism evidence="1 2">
    <name type="scientific">Durio zibethinus</name>
    <name type="common">Durian</name>
    <dbReference type="NCBI Taxonomy" id="66656"/>
    <lineage>
        <taxon>Eukaryota</taxon>
        <taxon>Viridiplantae</taxon>
        <taxon>Streptophyta</taxon>
        <taxon>Embryophyta</taxon>
        <taxon>Tracheophyta</taxon>
        <taxon>Spermatophyta</taxon>
        <taxon>Magnoliopsida</taxon>
        <taxon>eudicotyledons</taxon>
        <taxon>Gunneridae</taxon>
        <taxon>Pentapetalae</taxon>
        <taxon>rosids</taxon>
        <taxon>malvids</taxon>
        <taxon>Malvales</taxon>
        <taxon>Malvaceae</taxon>
        <taxon>Helicteroideae</taxon>
        <taxon>Durio</taxon>
    </lineage>
</organism>
<accession>A0A6P5WUK4</accession>
<proteinExistence type="predicted"/>
<dbReference type="GeneID" id="111277658"/>
<gene>
    <name evidence="2" type="primary">LOC111277658</name>
</gene>
<dbReference type="KEGG" id="dzi:111277658"/>
<dbReference type="AlphaFoldDB" id="A0A6P5WUK4"/>
<name>A0A6P5WUK4_DURZI</name>
<reference evidence="2" key="1">
    <citation type="submission" date="2025-08" db="UniProtKB">
        <authorList>
            <consortium name="RefSeq"/>
        </authorList>
    </citation>
    <scope>IDENTIFICATION</scope>
    <source>
        <tissue evidence="2">Fruit stalk</tissue>
    </source>
</reference>
<protein>
    <submittedName>
        <fullName evidence="2">Uncharacterized protein LOC111277658</fullName>
    </submittedName>
</protein>